<feature type="binding site" evidence="10">
    <location>
        <position position="53"/>
    </location>
    <ligand>
        <name>ATP</name>
        <dbReference type="ChEBI" id="CHEBI:30616"/>
    </ligand>
</feature>
<dbReference type="Gene3D" id="1.10.510.10">
    <property type="entry name" value="Transferase(Phosphotransferase) domain 1"/>
    <property type="match status" value="1"/>
</dbReference>
<dbReference type="PANTHER" id="PTHR22969:SF17">
    <property type="entry name" value="INHIBITOR OF NUCLEAR FACTOR KAPPA-B KINASE SUBUNIT BETA"/>
    <property type="match status" value="1"/>
</dbReference>
<reference evidence="13" key="2">
    <citation type="submission" date="2017-05" db="UniProtKB">
        <authorList>
            <consortium name="EnsemblMetazoa"/>
        </authorList>
    </citation>
    <scope>IDENTIFICATION</scope>
</reference>
<dbReference type="SUPFAM" id="SSF56112">
    <property type="entry name" value="Protein kinase-like (PK-like)"/>
    <property type="match status" value="1"/>
</dbReference>
<keyword evidence="7" id="KW-0418">Kinase</keyword>
<dbReference type="EnsemblMetazoa" id="Aqu2.1.29868_001">
    <property type="protein sequence ID" value="Aqu2.1.29868_001"/>
    <property type="gene ID" value="Aqu2.1.29868"/>
</dbReference>
<dbReference type="InterPro" id="IPR051180">
    <property type="entry name" value="IKK"/>
</dbReference>
<proteinExistence type="predicted"/>
<evidence type="ECO:0000256" key="9">
    <source>
        <dbReference type="ARBA" id="ARBA00048789"/>
    </source>
</evidence>
<evidence type="ECO:0000313" key="13">
    <source>
        <dbReference type="EnsemblMetazoa" id="Aqu2.1.29868_001"/>
    </source>
</evidence>
<dbReference type="OrthoDB" id="20524at2759"/>
<dbReference type="PROSITE" id="PS00108">
    <property type="entry name" value="PROTEIN_KINASE_ST"/>
    <property type="match status" value="1"/>
</dbReference>
<dbReference type="GO" id="GO:0005524">
    <property type="term" value="F:ATP binding"/>
    <property type="evidence" value="ECO:0007669"/>
    <property type="project" value="UniProtKB-UniRule"/>
</dbReference>
<comment type="subcellular location">
    <subcellularLocation>
        <location evidence="1">Cytoplasm</location>
    </subcellularLocation>
</comment>
<dbReference type="GO" id="GO:0045944">
    <property type="term" value="P:positive regulation of transcription by RNA polymerase II"/>
    <property type="evidence" value="ECO:0007669"/>
    <property type="project" value="TreeGrafter"/>
</dbReference>
<evidence type="ECO:0000256" key="11">
    <source>
        <dbReference type="SAM" id="MobiDB-lite"/>
    </source>
</evidence>
<evidence type="ECO:0000256" key="2">
    <source>
        <dbReference type="ARBA" id="ARBA00012442"/>
    </source>
</evidence>
<name>A0A1X7UQ23_AMPQE</name>
<evidence type="ECO:0000256" key="1">
    <source>
        <dbReference type="ARBA" id="ARBA00004496"/>
    </source>
</evidence>
<keyword evidence="5" id="KW-0808">Transferase</keyword>
<comment type="catalytic activity">
    <reaction evidence="9">
        <text>L-seryl-[I-kappa-B protein] + ATP = O-phospho-L-seryl-[I-kappa-B protein] + ADP + H(+)</text>
        <dbReference type="Rhea" id="RHEA:19073"/>
        <dbReference type="Rhea" id="RHEA-COMP:13698"/>
        <dbReference type="Rhea" id="RHEA-COMP:13699"/>
        <dbReference type="ChEBI" id="CHEBI:15378"/>
        <dbReference type="ChEBI" id="CHEBI:29999"/>
        <dbReference type="ChEBI" id="CHEBI:30616"/>
        <dbReference type="ChEBI" id="CHEBI:83421"/>
        <dbReference type="ChEBI" id="CHEBI:456216"/>
        <dbReference type="EC" id="2.7.11.10"/>
    </reaction>
</comment>
<dbReference type="GO" id="GO:0033209">
    <property type="term" value="P:tumor necrosis factor-mediated signaling pathway"/>
    <property type="evidence" value="ECO:0007669"/>
    <property type="project" value="TreeGrafter"/>
</dbReference>
<dbReference type="PROSITE" id="PS50011">
    <property type="entry name" value="PROTEIN_KINASE_DOM"/>
    <property type="match status" value="1"/>
</dbReference>
<keyword evidence="4" id="KW-0723">Serine/threonine-protein kinase</keyword>
<sequence>MAFRGKSSGGSVAHCDGYAWDLKSLLGKGSYGNVYKGWNSQKTAEVAVKVVRKDLFRQDPKAEQNLMREIDVLKKLRQCEYVVHLYHVQDMQRADAIVMVMELCECDLDHLIKVKPFCDQDVTVLLHQLGEGMKALRAHNIVHRDIKPGNILIKYHPKTGKMMIKLADFGFARHFKDESMKPLDLTSLAGTPVFMAPEALRCVFNPGVEHYDDKVDLWSIGALIYKVLVGQCGFYAQLNHILHILDKKGDAIAWEPSTAPNYGPVPKVKYIYELPASLDERLSAPFKQKMNQLLVSLLKLDALERMTYPEFFDFVDDLLKSKVEVVNLLHGTGFKFMVESDMKPEDLMNDIELAAGTPVEHQVIFSSQSDIYISKNSNTSQNDFNLFMNRAGGSQGHAVIYFIPVNEVTADLLEPDYGALAKLYYCVESKSQCVELITGRKYSDEIVHSIGSLEKQIERQFSCIQEFRAFCTKQFETLIQSLANTRQLAQETIAKATLACDWLSSDISVLNKGTGISPAAAKTFKDNVTKVKREKNEIDGLVSEMETSLKKCENTILRAPSLQIDDLIENAKKLSKKAKSLTSIERQFIYQMCEELLQLCKGLIVSSTDRAHKMLKGLYTALYDIWNVSQKASALKVKQDNLNKTLTQGVPEWRAELLRSTKSAAAAPVAQSQNQQGWSQLQQDIAAKNEHIRTIEAENAKLHQQIADKEAPKLDPTLAEKFKTFCISAKRLIDPSSASRSPSNKSKDLYPILGAEDSTSSGYLVVEGQLDLNELIPEASLHLDILQQKLLSGASGFGDEADIDQVHIRITYLENYKPGDIVLFHPVGRAGQAGQGNIHLNLLHLKKPRPYAILEPECYPAFGYRQGRIADLVIGMMDERSPEEASFKDNPVLAKQIGEPDGSERKFYRIWAKPAKIDFVRTRASSGSAKSKPQPVGDSKNPRKNDFI</sequence>
<dbReference type="EC" id="2.7.11.10" evidence="2"/>
<dbReference type="InterPro" id="IPR017441">
    <property type="entry name" value="Protein_kinase_ATP_BS"/>
</dbReference>
<protein>
    <recommendedName>
        <fullName evidence="2">IkappaB kinase</fullName>
        <ecNumber evidence="2">2.7.11.10</ecNumber>
    </recommendedName>
</protein>
<dbReference type="GO" id="GO:0008385">
    <property type="term" value="C:IkappaB kinase complex"/>
    <property type="evidence" value="ECO:0007669"/>
    <property type="project" value="TreeGrafter"/>
</dbReference>
<evidence type="ECO:0000313" key="14">
    <source>
        <dbReference type="Proteomes" id="UP000007879"/>
    </source>
</evidence>
<dbReference type="KEGG" id="aqu:100638683"/>
<keyword evidence="8 10" id="KW-0067">ATP-binding</keyword>
<dbReference type="InterPro" id="IPR011009">
    <property type="entry name" value="Kinase-like_dom_sf"/>
</dbReference>
<evidence type="ECO:0000259" key="12">
    <source>
        <dbReference type="PROSITE" id="PS50011"/>
    </source>
</evidence>
<dbReference type="InParanoid" id="A0A1X7UQ23"/>
<keyword evidence="3" id="KW-0963">Cytoplasm</keyword>
<dbReference type="SMART" id="SM00220">
    <property type="entry name" value="S_TKc"/>
    <property type="match status" value="1"/>
</dbReference>
<feature type="domain" description="Protein kinase" evidence="12">
    <location>
        <begin position="20"/>
        <end position="319"/>
    </location>
</feature>
<dbReference type="eggNOG" id="KOG0595">
    <property type="taxonomic scope" value="Eukaryota"/>
</dbReference>
<organism evidence="13">
    <name type="scientific">Amphimedon queenslandica</name>
    <name type="common">Sponge</name>
    <dbReference type="NCBI Taxonomy" id="400682"/>
    <lineage>
        <taxon>Eukaryota</taxon>
        <taxon>Metazoa</taxon>
        <taxon>Porifera</taxon>
        <taxon>Demospongiae</taxon>
        <taxon>Heteroscleromorpha</taxon>
        <taxon>Haplosclerida</taxon>
        <taxon>Niphatidae</taxon>
        <taxon>Amphimedon</taxon>
    </lineage>
</organism>
<evidence type="ECO:0000256" key="4">
    <source>
        <dbReference type="ARBA" id="ARBA00022527"/>
    </source>
</evidence>
<dbReference type="AlphaFoldDB" id="A0A1X7UQ23"/>
<reference evidence="14" key="1">
    <citation type="journal article" date="2010" name="Nature">
        <title>The Amphimedon queenslandica genome and the evolution of animal complexity.</title>
        <authorList>
            <person name="Srivastava M."/>
            <person name="Simakov O."/>
            <person name="Chapman J."/>
            <person name="Fahey B."/>
            <person name="Gauthier M.E."/>
            <person name="Mitros T."/>
            <person name="Richards G.S."/>
            <person name="Conaco C."/>
            <person name="Dacre M."/>
            <person name="Hellsten U."/>
            <person name="Larroux C."/>
            <person name="Putnam N.H."/>
            <person name="Stanke M."/>
            <person name="Adamska M."/>
            <person name="Darling A."/>
            <person name="Degnan S.M."/>
            <person name="Oakley T.H."/>
            <person name="Plachetzki D.C."/>
            <person name="Zhai Y."/>
            <person name="Adamski M."/>
            <person name="Calcino A."/>
            <person name="Cummins S.F."/>
            <person name="Goodstein D.M."/>
            <person name="Harris C."/>
            <person name="Jackson D.J."/>
            <person name="Leys S.P."/>
            <person name="Shu S."/>
            <person name="Woodcroft B.J."/>
            <person name="Vervoort M."/>
            <person name="Kosik K.S."/>
            <person name="Manning G."/>
            <person name="Degnan B.M."/>
            <person name="Rokhsar D.S."/>
        </authorList>
    </citation>
    <scope>NUCLEOTIDE SEQUENCE [LARGE SCALE GENOMIC DNA]</scope>
</reference>
<keyword evidence="6 10" id="KW-0547">Nucleotide-binding</keyword>
<dbReference type="STRING" id="400682.A0A1X7UQ23"/>
<keyword evidence="14" id="KW-1185">Reference proteome</keyword>
<dbReference type="Proteomes" id="UP000007879">
    <property type="component" value="Unassembled WGS sequence"/>
</dbReference>
<evidence type="ECO:0000256" key="7">
    <source>
        <dbReference type="ARBA" id="ARBA00022777"/>
    </source>
</evidence>
<gene>
    <name evidence="13" type="primary">100638683</name>
</gene>
<dbReference type="Gene3D" id="3.30.200.20">
    <property type="entry name" value="Phosphorylase Kinase, domain 1"/>
    <property type="match status" value="1"/>
</dbReference>
<evidence type="ECO:0000256" key="8">
    <source>
        <dbReference type="ARBA" id="ARBA00022840"/>
    </source>
</evidence>
<dbReference type="PANTHER" id="PTHR22969">
    <property type="entry name" value="IKB KINASE"/>
    <property type="match status" value="1"/>
</dbReference>
<accession>A0A1X7UQ23</accession>
<dbReference type="EnsemblMetazoa" id="XM_003387078.3">
    <property type="protein sequence ID" value="XP_003387126.1"/>
    <property type="gene ID" value="LOC100638683"/>
</dbReference>
<evidence type="ECO:0000256" key="3">
    <source>
        <dbReference type="ARBA" id="ARBA00022490"/>
    </source>
</evidence>
<dbReference type="GO" id="GO:0008384">
    <property type="term" value="F:IkappaB kinase activity"/>
    <property type="evidence" value="ECO:0007669"/>
    <property type="project" value="UniProtKB-EC"/>
</dbReference>
<evidence type="ECO:0000256" key="6">
    <source>
        <dbReference type="ARBA" id="ARBA00022741"/>
    </source>
</evidence>
<dbReference type="InterPro" id="IPR008271">
    <property type="entry name" value="Ser/Thr_kinase_AS"/>
</dbReference>
<dbReference type="PROSITE" id="PS00107">
    <property type="entry name" value="PROTEIN_KINASE_ATP"/>
    <property type="match status" value="1"/>
</dbReference>
<evidence type="ECO:0000256" key="10">
    <source>
        <dbReference type="PROSITE-ProRule" id="PRU10141"/>
    </source>
</evidence>
<dbReference type="InterPro" id="IPR000719">
    <property type="entry name" value="Prot_kinase_dom"/>
</dbReference>
<evidence type="ECO:0000256" key="5">
    <source>
        <dbReference type="ARBA" id="ARBA00022679"/>
    </source>
</evidence>
<dbReference type="Pfam" id="PF00069">
    <property type="entry name" value="Pkinase"/>
    <property type="match status" value="1"/>
</dbReference>
<feature type="region of interest" description="Disordered" evidence="11">
    <location>
        <begin position="922"/>
        <end position="948"/>
    </location>
</feature>